<sequence length="60" mass="6806">MFTLIIRRICGRLGFGNKELVLVVRQHFLIAQSDFRADRGQPTTCALMMPTAQHSQLSKC</sequence>
<proteinExistence type="predicted"/>
<organism evidence="1">
    <name type="scientific">Arundo donax</name>
    <name type="common">Giant reed</name>
    <name type="synonym">Donax arundinaceus</name>
    <dbReference type="NCBI Taxonomy" id="35708"/>
    <lineage>
        <taxon>Eukaryota</taxon>
        <taxon>Viridiplantae</taxon>
        <taxon>Streptophyta</taxon>
        <taxon>Embryophyta</taxon>
        <taxon>Tracheophyta</taxon>
        <taxon>Spermatophyta</taxon>
        <taxon>Magnoliopsida</taxon>
        <taxon>Liliopsida</taxon>
        <taxon>Poales</taxon>
        <taxon>Poaceae</taxon>
        <taxon>PACMAD clade</taxon>
        <taxon>Arundinoideae</taxon>
        <taxon>Arundineae</taxon>
        <taxon>Arundo</taxon>
    </lineage>
</organism>
<protein>
    <submittedName>
        <fullName evidence="1">Uncharacterized protein</fullName>
    </submittedName>
</protein>
<evidence type="ECO:0000313" key="1">
    <source>
        <dbReference type="EMBL" id="JAD16328.1"/>
    </source>
</evidence>
<dbReference type="AlphaFoldDB" id="A0A0A8XU93"/>
<dbReference type="EMBL" id="GBRH01281567">
    <property type="protein sequence ID" value="JAD16328.1"/>
    <property type="molecule type" value="Transcribed_RNA"/>
</dbReference>
<reference evidence="1" key="2">
    <citation type="journal article" date="2015" name="Data Brief">
        <title>Shoot transcriptome of the giant reed, Arundo donax.</title>
        <authorList>
            <person name="Barrero R.A."/>
            <person name="Guerrero F.D."/>
            <person name="Moolhuijzen P."/>
            <person name="Goolsby J.A."/>
            <person name="Tidwell J."/>
            <person name="Bellgard S.E."/>
            <person name="Bellgard M.I."/>
        </authorList>
    </citation>
    <scope>NUCLEOTIDE SEQUENCE</scope>
    <source>
        <tissue evidence="1">Shoot tissue taken approximately 20 cm above the soil surface</tissue>
    </source>
</reference>
<reference evidence="1" key="1">
    <citation type="submission" date="2014-09" db="EMBL/GenBank/DDBJ databases">
        <authorList>
            <person name="Magalhaes I.L.F."/>
            <person name="Oliveira U."/>
            <person name="Santos F.R."/>
            <person name="Vidigal T.H.D.A."/>
            <person name="Brescovit A.D."/>
            <person name="Santos A.J."/>
        </authorList>
    </citation>
    <scope>NUCLEOTIDE SEQUENCE</scope>
    <source>
        <tissue evidence="1">Shoot tissue taken approximately 20 cm above the soil surface</tissue>
    </source>
</reference>
<name>A0A0A8XU93_ARUDO</name>
<accession>A0A0A8XU93</accession>